<protein>
    <submittedName>
        <fullName evidence="5">AGRL3 protein</fullName>
    </submittedName>
</protein>
<keyword evidence="6" id="KW-1185">Reference proteome</keyword>
<feature type="domain" description="AGRL2-4 GAIN subdomain A" evidence="4">
    <location>
        <begin position="44"/>
        <end position="148"/>
    </location>
</feature>
<feature type="region of interest" description="Disordered" evidence="2">
    <location>
        <begin position="240"/>
        <end position="308"/>
    </location>
</feature>
<name>A0A8X7XEM2_POLSE</name>
<feature type="compositionally biased region" description="Low complexity" evidence="2">
    <location>
        <begin position="253"/>
        <end position="264"/>
    </location>
</feature>
<accession>A0A8X7XEM2</accession>
<sequence>MSWDNFVHILWQWGDGIVCCLLLVFIGTFTGRWQRRANGFKLKAGDPAAIIARELSEQTKSQIHAGDITYTVKALDQVVDLLDIQLRNLTPGGKDSAARSLNKAMVEIVNNLLQPLAQSAWQELTVAEQLRAATMLLDTVEEGAFVLADNLLKTDIVQENTENILSGRISEKVTQPSINPVPPAVRSYPRITASGDFVSVYLHQQNPTSIRPVESRIWRFLPRSLHQTYMQVYVNMFKKKGGPKEPKTKATSKLRSASPSSSLSETDLDQMGESPDSLGPRSATSSSAESKMGSECTSVSEVGLDSSPIGDHLKLEKALQSAASTTPREPGTVGTPATIELAASPTVHESRIDLSELKVMIAELMQEIKKDIKKSEKANEELR</sequence>
<gene>
    <name evidence="5" type="primary">Adgrl3_1</name>
    <name evidence="5" type="ORF">GTO96_0016584</name>
</gene>
<dbReference type="AlphaFoldDB" id="A0A8X7XEM2"/>
<dbReference type="Pfam" id="PF16489">
    <property type="entry name" value="GAIN"/>
    <property type="match status" value="1"/>
</dbReference>
<feature type="coiled-coil region" evidence="1">
    <location>
        <begin position="354"/>
        <end position="381"/>
    </location>
</feature>
<evidence type="ECO:0000313" key="5">
    <source>
        <dbReference type="EMBL" id="KAG2465909.1"/>
    </source>
</evidence>
<evidence type="ECO:0000313" key="6">
    <source>
        <dbReference type="Proteomes" id="UP000886611"/>
    </source>
</evidence>
<proteinExistence type="predicted"/>
<dbReference type="Proteomes" id="UP000886611">
    <property type="component" value="Unassembled WGS sequence"/>
</dbReference>
<evidence type="ECO:0000256" key="2">
    <source>
        <dbReference type="SAM" id="MobiDB-lite"/>
    </source>
</evidence>
<dbReference type="EMBL" id="JAATIS010001721">
    <property type="protein sequence ID" value="KAG2465909.1"/>
    <property type="molecule type" value="Genomic_DNA"/>
</dbReference>
<keyword evidence="3" id="KW-0812">Transmembrane</keyword>
<organism evidence="5 6">
    <name type="scientific">Polypterus senegalus</name>
    <name type="common">Senegal bichir</name>
    <dbReference type="NCBI Taxonomy" id="55291"/>
    <lineage>
        <taxon>Eukaryota</taxon>
        <taxon>Metazoa</taxon>
        <taxon>Chordata</taxon>
        <taxon>Craniata</taxon>
        <taxon>Vertebrata</taxon>
        <taxon>Euteleostomi</taxon>
        <taxon>Actinopterygii</taxon>
        <taxon>Polypteriformes</taxon>
        <taxon>Polypteridae</taxon>
        <taxon>Polypterus</taxon>
    </lineage>
</organism>
<keyword evidence="3" id="KW-0472">Membrane</keyword>
<reference evidence="5 6" key="1">
    <citation type="journal article" date="2021" name="Cell">
        <title>Tracing the genetic footprints of vertebrate landing in non-teleost ray-finned fishes.</title>
        <authorList>
            <person name="Bi X."/>
            <person name="Wang K."/>
            <person name="Yang L."/>
            <person name="Pan H."/>
            <person name="Jiang H."/>
            <person name="Wei Q."/>
            <person name="Fang M."/>
            <person name="Yu H."/>
            <person name="Zhu C."/>
            <person name="Cai Y."/>
            <person name="He Y."/>
            <person name="Gan X."/>
            <person name="Zeng H."/>
            <person name="Yu D."/>
            <person name="Zhu Y."/>
            <person name="Jiang H."/>
            <person name="Qiu Q."/>
            <person name="Yang H."/>
            <person name="Zhang Y.E."/>
            <person name="Wang W."/>
            <person name="Zhu M."/>
            <person name="He S."/>
            <person name="Zhang G."/>
        </authorList>
    </citation>
    <scope>NUCLEOTIDE SEQUENCE [LARGE SCALE GENOMIC DNA]</scope>
    <source>
        <strain evidence="5">Bchr_013</strain>
    </source>
</reference>
<keyword evidence="3" id="KW-1133">Transmembrane helix</keyword>
<feature type="transmembrane region" description="Helical" evidence="3">
    <location>
        <begin position="12"/>
        <end position="33"/>
    </location>
</feature>
<dbReference type="InterPro" id="IPR032471">
    <property type="entry name" value="AGRL2-4_GAIN_subdom_A"/>
</dbReference>
<feature type="non-terminal residue" evidence="5">
    <location>
        <position position="383"/>
    </location>
</feature>
<evidence type="ECO:0000256" key="1">
    <source>
        <dbReference type="SAM" id="Coils"/>
    </source>
</evidence>
<feature type="compositionally biased region" description="Polar residues" evidence="2">
    <location>
        <begin position="282"/>
        <end position="300"/>
    </location>
</feature>
<evidence type="ECO:0000259" key="4">
    <source>
        <dbReference type="Pfam" id="PF16489"/>
    </source>
</evidence>
<comment type="caution">
    <text evidence="5">The sequence shown here is derived from an EMBL/GenBank/DDBJ whole genome shotgun (WGS) entry which is preliminary data.</text>
</comment>
<keyword evidence="1" id="KW-0175">Coiled coil</keyword>
<dbReference type="Gene3D" id="1.25.40.610">
    <property type="match status" value="1"/>
</dbReference>
<feature type="non-terminal residue" evidence="5">
    <location>
        <position position="1"/>
    </location>
</feature>
<evidence type="ECO:0000256" key="3">
    <source>
        <dbReference type="SAM" id="Phobius"/>
    </source>
</evidence>